<dbReference type="GO" id="GO:0016020">
    <property type="term" value="C:membrane"/>
    <property type="evidence" value="ECO:0007669"/>
    <property type="project" value="UniProtKB-SubCell"/>
</dbReference>
<keyword evidence="5 6" id="KW-0472">Membrane</keyword>
<evidence type="ECO:0000256" key="4">
    <source>
        <dbReference type="ARBA" id="ARBA00022989"/>
    </source>
</evidence>
<dbReference type="AlphaFoldDB" id="A0A841HWS8"/>
<evidence type="ECO:0000256" key="3">
    <source>
        <dbReference type="ARBA" id="ARBA00022692"/>
    </source>
</evidence>
<comment type="caution">
    <text evidence="7">The sequence shown here is derived from an EMBL/GenBank/DDBJ whole genome shotgun (WGS) entry which is preliminary data.</text>
</comment>
<evidence type="ECO:0000313" key="8">
    <source>
        <dbReference type="Proteomes" id="UP000569951"/>
    </source>
</evidence>
<evidence type="ECO:0000256" key="2">
    <source>
        <dbReference type="ARBA" id="ARBA00009773"/>
    </source>
</evidence>
<proteinExistence type="inferred from homology"/>
<evidence type="ECO:0000256" key="6">
    <source>
        <dbReference type="SAM" id="Phobius"/>
    </source>
</evidence>
<dbReference type="EMBL" id="JACHHG010000001">
    <property type="protein sequence ID" value="MBB6096699.1"/>
    <property type="molecule type" value="Genomic_DNA"/>
</dbReference>
<keyword evidence="4 6" id="KW-1133">Transmembrane helix</keyword>
<comment type="subcellular location">
    <subcellularLocation>
        <location evidence="1">Membrane</location>
        <topology evidence="1">Multi-pass membrane protein</topology>
    </subcellularLocation>
</comment>
<comment type="similarity">
    <text evidence="2">Belongs to the autoinducer-2 exporter (AI-2E) (TC 2.A.86) family.</text>
</comment>
<feature type="transmembrane region" description="Helical" evidence="6">
    <location>
        <begin position="61"/>
        <end position="83"/>
    </location>
</feature>
<evidence type="ECO:0000313" key="7">
    <source>
        <dbReference type="EMBL" id="MBB6096699.1"/>
    </source>
</evidence>
<feature type="transmembrane region" description="Helical" evidence="6">
    <location>
        <begin position="305"/>
        <end position="335"/>
    </location>
</feature>
<dbReference type="Proteomes" id="UP000569951">
    <property type="component" value="Unassembled WGS sequence"/>
</dbReference>
<feature type="transmembrane region" description="Helical" evidence="6">
    <location>
        <begin position="272"/>
        <end position="293"/>
    </location>
</feature>
<keyword evidence="8" id="KW-1185">Reference proteome</keyword>
<dbReference type="RefSeq" id="WP_183983428.1">
    <property type="nucleotide sequence ID" value="NZ_JACHHG010000001.1"/>
</dbReference>
<dbReference type="InterPro" id="IPR002549">
    <property type="entry name" value="AI-2E-like"/>
</dbReference>
<keyword evidence="3 6" id="KW-0812">Transmembrane</keyword>
<feature type="transmembrane region" description="Helical" evidence="6">
    <location>
        <begin position="246"/>
        <end position="265"/>
    </location>
</feature>
<sequence length="356" mass="37861">MKVVVVNLWPTVLLVAGLIVLWQFAAVVQVPLMMLALGITLAAALLPIVRFCEKRLRLPRVVAVTVVLLVLLGVVGLVFVLLVPPLVVQVSDLINNLTRSNFGQLNEAVRALLQRYPLLQSLLGDADLRSLGESGLKLSPNLLNAAVNVFTSVAAILGYAAFVVLVIAFALVDPEPLVRGALTAVPQQHREAGQRAFDRIVTGIGVWGLATLGLGVLMGSLTWLGLEILQVPNALLYGLLAFLGELVPNVGFVVATGIPVVALLITEPDKVLWVIALAVVLNTVLNSLLAPLILGGSVQLSPLSIIAGILLFAAALGLTGAFLAVPLLVIIKVLWEEFYLRRLEAPSDREVAEVLE</sequence>
<feature type="transmembrane region" description="Helical" evidence="6">
    <location>
        <begin position="7"/>
        <end position="25"/>
    </location>
</feature>
<protein>
    <submittedName>
        <fullName evidence="7">Putative PurR-regulated permease PerM</fullName>
    </submittedName>
</protein>
<dbReference type="PANTHER" id="PTHR21716">
    <property type="entry name" value="TRANSMEMBRANE PROTEIN"/>
    <property type="match status" value="1"/>
</dbReference>
<dbReference type="PANTHER" id="PTHR21716:SF62">
    <property type="entry name" value="TRANSPORT PROTEIN YDBI-RELATED"/>
    <property type="match status" value="1"/>
</dbReference>
<dbReference type="GO" id="GO:0055085">
    <property type="term" value="P:transmembrane transport"/>
    <property type="evidence" value="ECO:0007669"/>
    <property type="project" value="TreeGrafter"/>
</dbReference>
<name>A0A841HWS8_9DEIO</name>
<evidence type="ECO:0000256" key="5">
    <source>
        <dbReference type="ARBA" id="ARBA00023136"/>
    </source>
</evidence>
<feature type="transmembrane region" description="Helical" evidence="6">
    <location>
        <begin position="31"/>
        <end position="49"/>
    </location>
</feature>
<dbReference type="Pfam" id="PF01594">
    <property type="entry name" value="AI-2E_transport"/>
    <property type="match status" value="1"/>
</dbReference>
<organism evidence="7 8">
    <name type="scientific">Deinobacterium chartae</name>
    <dbReference type="NCBI Taxonomy" id="521158"/>
    <lineage>
        <taxon>Bacteria</taxon>
        <taxon>Thermotogati</taxon>
        <taxon>Deinococcota</taxon>
        <taxon>Deinococci</taxon>
        <taxon>Deinococcales</taxon>
        <taxon>Deinococcaceae</taxon>
        <taxon>Deinobacterium</taxon>
    </lineage>
</organism>
<evidence type="ECO:0000256" key="1">
    <source>
        <dbReference type="ARBA" id="ARBA00004141"/>
    </source>
</evidence>
<reference evidence="7 8" key="1">
    <citation type="submission" date="2020-08" db="EMBL/GenBank/DDBJ databases">
        <title>Genomic Encyclopedia of Type Strains, Phase IV (KMG-IV): sequencing the most valuable type-strain genomes for metagenomic binning, comparative biology and taxonomic classification.</title>
        <authorList>
            <person name="Goeker M."/>
        </authorList>
    </citation>
    <scope>NUCLEOTIDE SEQUENCE [LARGE SCALE GENOMIC DNA]</scope>
    <source>
        <strain evidence="7 8">DSM 21458</strain>
    </source>
</reference>
<accession>A0A841HWS8</accession>
<gene>
    <name evidence="7" type="ORF">HNR42_000111</name>
</gene>
<feature type="transmembrane region" description="Helical" evidence="6">
    <location>
        <begin position="200"/>
        <end position="226"/>
    </location>
</feature>
<feature type="transmembrane region" description="Helical" evidence="6">
    <location>
        <begin position="145"/>
        <end position="172"/>
    </location>
</feature>